<dbReference type="InterPro" id="IPR001763">
    <property type="entry name" value="Rhodanese-like_dom"/>
</dbReference>
<dbReference type="AlphaFoldDB" id="A0A831RLX9"/>
<reference evidence="4" key="1">
    <citation type="journal article" date="2020" name="mSystems">
        <title>Genome- and Community-Level Interaction Insights into Carbon Utilization and Element Cycling Functions of Hydrothermarchaeota in Hydrothermal Sediment.</title>
        <authorList>
            <person name="Zhou Z."/>
            <person name="Liu Y."/>
            <person name="Xu W."/>
            <person name="Pan J."/>
            <person name="Luo Z.H."/>
            <person name="Li M."/>
        </authorList>
    </citation>
    <scope>NUCLEOTIDE SEQUENCE [LARGE SCALE GENOMIC DNA]</scope>
    <source>
        <strain evidence="4">HyVt-443</strain>
    </source>
</reference>
<dbReference type="GO" id="GO:0004792">
    <property type="term" value="F:thiosulfate-cyanide sulfurtransferase activity"/>
    <property type="evidence" value="ECO:0007669"/>
    <property type="project" value="InterPro"/>
</dbReference>
<dbReference type="InterPro" id="IPR051126">
    <property type="entry name" value="Thiosulfate_sulfurtransferase"/>
</dbReference>
<feature type="domain" description="Rhodanese" evidence="3">
    <location>
        <begin position="179"/>
        <end position="291"/>
    </location>
</feature>
<dbReference type="PROSITE" id="PS50206">
    <property type="entry name" value="RHODANESE_3"/>
    <property type="match status" value="2"/>
</dbReference>
<keyword evidence="2" id="KW-0732">Signal</keyword>
<name>A0A831RLX9_9GAMM</name>
<dbReference type="SMART" id="SM00450">
    <property type="entry name" value="RHOD"/>
    <property type="match status" value="2"/>
</dbReference>
<dbReference type="CDD" id="cd01448">
    <property type="entry name" value="TST_Repeat_1"/>
    <property type="match status" value="1"/>
</dbReference>
<dbReference type="SUPFAM" id="SSF52821">
    <property type="entry name" value="Rhodanese/Cell cycle control phosphatase"/>
    <property type="match status" value="2"/>
</dbReference>
<keyword evidence="1" id="KW-0677">Repeat</keyword>
<dbReference type="EMBL" id="DRKP01000060">
    <property type="protein sequence ID" value="HEB95848.1"/>
    <property type="molecule type" value="Genomic_DNA"/>
</dbReference>
<feature type="chain" id="PRO_5032318252" evidence="2">
    <location>
        <begin position="25"/>
        <end position="296"/>
    </location>
</feature>
<evidence type="ECO:0000256" key="1">
    <source>
        <dbReference type="ARBA" id="ARBA00022737"/>
    </source>
</evidence>
<comment type="caution">
    <text evidence="4">The sequence shown here is derived from an EMBL/GenBank/DDBJ whole genome shotgun (WGS) entry which is preliminary data.</text>
</comment>
<dbReference type="InterPro" id="IPR001307">
    <property type="entry name" value="Thiosulphate_STrfase_CS"/>
</dbReference>
<sequence>MNSNRMRRAGILLTLLLLTPWLQAAPVMVSGDWLEPRLGQPGLVIVDMSVGDAQYQRFHLPGAVRLPYQALVQKRRDGVSVRIDDGRLAAILGILGITPEDHVVIYDDMGGLNAARLFWELERIGHKQVSVLDGGLVRWILDRRPVDNRQVQRPRVRYALPEGGRDNDAALAQVRNAMETGKPLLLDVRTEQEYRGKPRVARSGHVPGARFWPWDQAVDFDAGFVARPADELRASLAAAGAEKGRPVITYCRTGHRAARAYLTLRRLGFDQVKVYDGSMAEWSRNPDLPMKQGMEP</sequence>
<organism evidence="4">
    <name type="scientific">Sedimenticola thiotaurini</name>
    <dbReference type="NCBI Taxonomy" id="1543721"/>
    <lineage>
        <taxon>Bacteria</taxon>
        <taxon>Pseudomonadati</taxon>
        <taxon>Pseudomonadota</taxon>
        <taxon>Gammaproteobacteria</taxon>
        <taxon>Chromatiales</taxon>
        <taxon>Sedimenticolaceae</taxon>
        <taxon>Sedimenticola</taxon>
    </lineage>
</organism>
<protein>
    <submittedName>
        <fullName evidence="4">Sulfurtransferase</fullName>
    </submittedName>
</protein>
<feature type="domain" description="Rhodanese" evidence="3">
    <location>
        <begin position="39"/>
        <end position="148"/>
    </location>
</feature>
<accession>A0A831RLX9</accession>
<dbReference type="Gene3D" id="3.40.250.10">
    <property type="entry name" value="Rhodanese-like domain"/>
    <property type="match status" value="2"/>
</dbReference>
<dbReference type="CDD" id="cd01449">
    <property type="entry name" value="TST_Repeat_2"/>
    <property type="match status" value="1"/>
</dbReference>
<evidence type="ECO:0000313" key="4">
    <source>
        <dbReference type="EMBL" id="HEB95848.1"/>
    </source>
</evidence>
<evidence type="ECO:0000256" key="2">
    <source>
        <dbReference type="SAM" id="SignalP"/>
    </source>
</evidence>
<dbReference type="Pfam" id="PF00581">
    <property type="entry name" value="Rhodanese"/>
    <property type="match status" value="2"/>
</dbReference>
<dbReference type="PANTHER" id="PTHR43855">
    <property type="entry name" value="THIOSULFATE SULFURTRANSFERASE"/>
    <property type="match status" value="1"/>
</dbReference>
<dbReference type="PANTHER" id="PTHR43855:SF1">
    <property type="entry name" value="THIOSULFATE SULFURTRANSFERASE"/>
    <property type="match status" value="1"/>
</dbReference>
<proteinExistence type="predicted"/>
<feature type="signal peptide" evidence="2">
    <location>
        <begin position="1"/>
        <end position="24"/>
    </location>
</feature>
<evidence type="ECO:0000259" key="3">
    <source>
        <dbReference type="PROSITE" id="PS50206"/>
    </source>
</evidence>
<dbReference type="PROSITE" id="PS00380">
    <property type="entry name" value="RHODANESE_1"/>
    <property type="match status" value="1"/>
</dbReference>
<gene>
    <name evidence="4" type="ORF">ENI96_05395</name>
</gene>
<dbReference type="Proteomes" id="UP000886251">
    <property type="component" value="Unassembled WGS sequence"/>
</dbReference>
<dbReference type="InterPro" id="IPR036873">
    <property type="entry name" value="Rhodanese-like_dom_sf"/>
</dbReference>